<dbReference type="GO" id="GO:0070830">
    <property type="term" value="P:bicellular tight junction assembly"/>
    <property type="evidence" value="ECO:0007669"/>
    <property type="project" value="TreeGrafter"/>
</dbReference>
<dbReference type="KEGG" id="csol:105360187"/>
<dbReference type="AlphaFoldDB" id="A0AAJ6VMR9"/>
<dbReference type="SUPFAM" id="SSF48371">
    <property type="entry name" value="ARM repeat"/>
    <property type="match status" value="2"/>
</dbReference>
<proteinExistence type="inferred from homology"/>
<dbReference type="GO" id="GO:0005096">
    <property type="term" value="F:GTPase activator activity"/>
    <property type="evidence" value="ECO:0007669"/>
    <property type="project" value="InterPro"/>
</dbReference>
<keyword evidence="3" id="KW-0143">Chaperone</keyword>
<dbReference type="GO" id="GO:0048487">
    <property type="term" value="F:beta-tubulin binding"/>
    <property type="evidence" value="ECO:0007669"/>
    <property type="project" value="InterPro"/>
</dbReference>
<dbReference type="PANTHER" id="PTHR12658:SF0">
    <property type="entry name" value="TUBULIN-SPECIFIC CHAPERONE D"/>
    <property type="match status" value="1"/>
</dbReference>
<evidence type="ECO:0000259" key="5">
    <source>
        <dbReference type="Pfam" id="PF25767"/>
    </source>
</evidence>
<dbReference type="Gene3D" id="1.25.10.10">
    <property type="entry name" value="Leucine-rich Repeat Variant"/>
    <property type="match status" value="2"/>
</dbReference>
<dbReference type="Pfam" id="PF23579">
    <property type="entry name" value="ARM_TBCD"/>
    <property type="match status" value="1"/>
</dbReference>
<sequence>MIVNDNDSDCSKTGEELNLSEDTDKIKYLIQQLLHPQMPRTLEKNHDNFSFILKKYQDLPQMLDPYLDSFLSSLIQLIREKANFKDLNNYVFKYIYIIMSVKTYKKIAIHLPHEVSDFNRVLEMLEKQDIDDKDNWQTRYVLLIWLSIICKIPFALSRLDTISPLNENPQQSITLRVIEICKKYCASKDSCSIAGIYLVANFLTRSDVKDHYLEDMISWSLNNFQKDNLDHRPLAVIASIIKHSCRDDLVPYNQLILDKVLRVKLSNNSADLVRKYLIKIIQRIGTVLLKPNSPAWHYKKASKTINLYTHLNETSTIESADIDKKFSVAKIEDHEIPPCMEDLLEYLITGLQDKSLIIRWSAAKGIGRITARLPIDLADEVLGFVLNLFSSREYEIAWHGGCLALAELGRRGLLLPYRLEIIIPLVIKGLQFDEPRSHGPIGSIIRDAACFVCWSFARAFEPNVFEPYIEDITIALLIVTCFDRQINCRRAASAAFQEIVGRQGNFPNGIDIVSASDYLAVGVRSNAYLKISVFIANYEGYLEPFCEHLIRCKVAHWDIAIRELTAKALYNLAGLRPDYTINKMLPLLMDFLTSPDLCHCHGATLAIAEILIALHDMNNKDLIEFIEQTSSKIQDIVATFRNRGQFRGLGGEILKQACVTLIKNLSLMHFSIDSKNILNDWQDLLEECLGNEVSTVRIVSAEAQTAFLTEYYFSWSLETRHDIINRYLNNLFSTNQANRIGFAQAIGYFPVSVLEEKGQDIFKKLIESCDMTKETLLWAESRKEAINSLKKLCETLGLPKAEQWKCFLNDLYNCYFNGLADYTNDNRGDIGSWVREAAISAIFSLTNLVYQAGYSSVLTEELMGKIIGGISQQAVERIDRTRAKAGSTVYALIESELPNIPYHKELKTLFSNFVDGNDEMYIDWKSESETIPLFIEMLSFPPYISPILRGIIFSMGGLSESLVKYSTMSLQEYLMSINKEKFWKISKEMCHIFETSHGDDRMICASLAFLDRLMNGVNLLMIYSDPENEVAVRILNFAKTESKCVKTTQSQINIVKIFCHLLYTGGSTCKSAFSQLSMYLCHKFKYIRKTTAYLLYENFVLYGRDFALSTQDLATVVHQLNVVDWEQPVANLRPIRNELCKIMENFLP</sequence>
<keyword evidence="6" id="KW-1185">Reference proteome</keyword>
<dbReference type="InterPro" id="IPR016024">
    <property type="entry name" value="ARM-type_fold"/>
</dbReference>
<evidence type="ECO:0000256" key="2">
    <source>
        <dbReference type="ARBA" id="ARBA00015003"/>
    </source>
</evidence>
<dbReference type="CTD" id="6904"/>
<dbReference type="InterPro" id="IPR011989">
    <property type="entry name" value="ARM-like"/>
</dbReference>
<organism evidence="6 7">
    <name type="scientific">Ceratosolen solmsi marchali</name>
    <dbReference type="NCBI Taxonomy" id="326594"/>
    <lineage>
        <taxon>Eukaryota</taxon>
        <taxon>Metazoa</taxon>
        <taxon>Ecdysozoa</taxon>
        <taxon>Arthropoda</taxon>
        <taxon>Hexapoda</taxon>
        <taxon>Insecta</taxon>
        <taxon>Pterygota</taxon>
        <taxon>Neoptera</taxon>
        <taxon>Endopterygota</taxon>
        <taxon>Hymenoptera</taxon>
        <taxon>Apocrita</taxon>
        <taxon>Proctotrupomorpha</taxon>
        <taxon>Chalcidoidea</taxon>
        <taxon>Agaonidae</taxon>
        <taxon>Agaoninae</taxon>
        <taxon>Ceratosolen</taxon>
    </lineage>
</organism>
<dbReference type="Proteomes" id="UP000695007">
    <property type="component" value="Unplaced"/>
</dbReference>
<dbReference type="GO" id="GO:0007021">
    <property type="term" value="P:tubulin complex assembly"/>
    <property type="evidence" value="ECO:0007669"/>
    <property type="project" value="InterPro"/>
</dbReference>
<dbReference type="PANTHER" id="PTHR12658">
    <property type="entry name" value="BETA-TUBULIN COFACTOR D"/>
    <property type="match status" value="1"/>
</dbReference>
<evidence type="ECO:0000259" key="4">
    <source>
        <dbReference type="Pfam" id="PF12612"/>
    </source>
</evidence>
<reference evidence="7" key="1">
    <citation type="submission" date="2025-08" db="UniProtKB">
        <authorList>
            <consortium name="RefSeq"/>
        </authorList>
    </citation>
    <scope>IDENTIFICATION</scope>
</reference>
<feature type="domain" description="Tubulin-folding cofactor D ARM repeats" evidence="5">
    <location>
        <begin position="272"/>
        <end position="510"/>
    </location>
</feature>
<dbReference type="InterPro" id="IPR022577">
    <property type="entry name" value="TBCD_C"/>
</dbReference>
<gene>
    <name evidence="7" type="primary">LOC105360187</name>
</gene>
<dbReference type="InterPro" id="IPR058033">
    <property type="entry name" value="ARM_TBCD_2nd"/>
</dbReference>
<evidence type="ECO:0000256" key="1">
    <source>
        <dbReference type="ARBA" id="ARBA00006853"/>
    </source>
</evidence>
<comment type="similarity">
    <text evidence="1">Belongs to the TBCD family.</text>
</comment>
<dbReference type="GO" id="GO:0007023">
    <property type="term" value="P:post-chaperonin tubulin folding pathway"/>
    <property type="evidence" value="ECO:0007669"/>
    <property type="project" value="InterPro"/>
</dbReference>
<dbReference type="RefSeq" id="XP_011495321.1">
    <property type="nucleotide sequence ID" value="XM_011497019.1"/>
</dbReference>
<protein>
    <recommendedName>
        <fullName evidence="2">Tubulin-specific chaperone D</fullName>
    </recommendedName>
</protein>
<accession>A0AAJ6VMR9</accession>
<name>A0AAJ6VMR9_9HYME</name>
<evidence type="ECO:0000313" key="6">
    <source>
        <dbReference type="Proteomes" id="UP000695007"/>
    </source>
</evidence>
<evidence type="ECO:0000256" key="3">
    <source>
        <dbReference type="ARBA" id="ARBA00023186"/>
    </source>
</evidence>
<dbReference type="Pfam" id="PF25767">
    <property type="entry name" value="ARM_TBCD_2nd"/>
    <property type="match status" value="1"/>
</dbReference>
<dbReference type="GO" id="GO:0034333">
    <property type="term" value="P:adherens junction assembly"/>
    <property type="evidence" value="ECO:0007669"/>
    <property type="project" value="TreeGrafter"/>
</dbReference>
<feature type="domain" description="Tubulin-folding cofactor D C-terminal" evidence="4">
    <location>
        <begin position="865"/>
        <end position="1048"/>
    </location>
</feature>
<dbReference type="InterPro" id="IPR033162">
    <property type="entry name" value="TBCD"/>
</dbReference>
<dbReference type="GO" id="GO:0000226">
    <property type="term" value="P:microtubule cytoskeleton organization"/>
    <property type="evidence" value="ECO:0007669"/>
    <property type="project" value="TreeGrafter"/>
</dbReference>
<dbReference type="Pfam" id="PF12612">
    <property type="entry name" value="TFCD_C"/>
    <property type="match status" value="1"/>
</dbReference>
<dbReference type="GeneID" id="105360187"/>
<evidence type="ECO:0000313" key="7">
    <source>
        <dbReference type="RefSeq" id="XP_011495321.1"/>
    </source>
</evidence>
<dbReference type="GO" id="GO:0016328">
    <property type="term" value="C:lateral plasma membrane"/>
    <property type="evidence" value="ECO:0007669"/>
    <property type="project" value="TreeGrafter"/>
</dbReference>